<dbReference type="SMART" id="SM00320">
    <property type="entry name" value="WD40"/>
    <property type="match status" value="9"/>
</dbReference>
<dbReference type="PANTHER" id="PTHR19856">
    <property type="entry name" value="WD-REPEATCONTAINING PROTEIN WDR1"/>
    <property type="match status" value="1"/>
</dbReference>
<name>A0A376B9Z6_9ASCO</name>
<evidence type="ECO:0000256" key="3">
    <source>
        <dbReference type="PROSITE-ProRule" id="PRU00221"/>
    </source>
</evidence>
<dbReference type="AlphaFoldDB" id="A0A376B9Z6"/>
<evidence type="ECO:0000313" key="4">
    <source>
        <dbReference type="EMBL" id="SSD61477.1"/>
    </source>
</evidence>
<dbReference type="EMBL" id="UFAJ01000720">
    <property type="protein sequence ID" value="SSD61477.1"/>
    <property type="molecule type" value="Genomic_DNA"/>
</dbReference>
<dbReference type="Gene3D" id="2.130.10.10">
    <property type="entry name" value="YVTN repeat-like/Quinoprotein amine dehydrogenase"/>
    <property type="match status" value="2"/>
</dbReference>
<dbReference type="GO" id="GO:0051015">
    <property type="term" value="F:actin filament binding"/>
    <property type="evidence" value="ECO:0007669"/>
    <property type="project" value="TreeGrafter"/>
</dbReference>
<gene>
    <name evidence="4" type="ORF">SCODWIG_03238</name>
</gene>
<sequence length="647" mass="71426">MTNASSTNNLNLKLIKSIPPLPTTERNFSTKLSYHKQTNSLLYTNGKSCFIRPLDDTNDNKVYQFTGHGNVNCTVAKFSPIGQFVASGDENGKVIIWEFLTPSASSTSNVEEDEPIKVKSEFEVLAGRINDISWDVEGRRLCVVGEGRDKFGVFISWDSGNSLGEVSGHSTTINACHIRQGRPMRCFTVDDDGSSVFYEGPPFKFHSSDRVHHDQGKFIRAVEFSPSSGKTSYCVSCGSDRKIVCYDGKTGEFLKYVQDPDEEIKGGFYSLSWVNENSFVTASADCVIRLWDVETGKCLQKWTCGSKLEDQQVGVIAISLEKVVSVSLDGTINILTIGASSNTMELERRIVGHTKGITVLSGNVSGSYDGRVVEWEPEFATANKMFAPHSNMIISLDTTKFPTISSVSWDDTFKSYTDGTICDNANNIKFNSQPRCSSTHDGITGVVTFDNELIIIDDYESKILYTYKISSLSPSVVAITLNKEYVVLGYEQTNEIKALRISELESMGDSSTILTFPALRSTPSCISISPSNNYVAVGDILGKIVLYDFETKQVKTSRWAFHTGKITSIAWKKCSGGDENEEDLVATGSLDTHIIIYSVKRPMKVIKMMNAHKDGISVVQWNDSINNKENIIVSAGADACIKLWELI</sequence>
<reference evidence="5" key="1">
    <citation type="submission" date="2018-06" db="EMBL/GenBank/DDBJ databases">
        <authorList>
            <person name="Guldener U."/>
        </authorList>
    </citation>
    <scope>NUCLEOTIDE SEQUENCE [LARGE SCALE GENOMIC DNA]</scope>
    <source>
        <strain evidence="5">UTAD17</strain>
    </source>
</reference>
<feature type="repeat" description="WD" evidence="3">
    <location>
        <begin position="279"/>
        <end position="301"/>
    </location>
</feature>
<evidence type="ECO:0000256" key="2">
    <source>
        <dbReference type="ARBA" id="ARBA00022737"/>
    </source>
</evidence>
<keyword evidence="1 3" id="KW-0853">WD repeat</keyword>
<dbReference type="GO" id="GO:0030042">
    <property type="term" value="P:actin filament depolymerization"/>
    <property type="evidence" value="ECO:0007669"/>
    <property type="project" value="TreeGrafter"/>
</dbReference>
<dbReference type="PROSITE" id="PS00678">
    <property type="entry name" value="WD_REPEATS_1"/>
    <property type="match status" value="1"/>
</dbReference>
<proteinExistence type="predicted"/>
<dbReference type="PANTHER" id="PTHR19856:SF0">
    <property type="entry name" value="WD REPEAT-CONTAINING PROTEIN 1"/>
    <property type="match status" value="1"/>
</dbReference>
<dbReference type="GO" id="GO:0030864">
    <property type="term" value="C:cortical actin cytoskeleton"/>
    <property type="evidence" value="ECO:0007669"/>
    <property type="project" value="TreeGrafter"/>
</dbReference>
<dbReference type="InterPro" id="IPR036322">
    <property type="entry name" value="WD40_repeat_dom_sf"/>
</dbReference>
<dbReference type="InterPro" id="IPR015943">
    <property type="entry name" value="WD40/YVTN_repeat-like_dom_sf"/>
</dbReference>
<protein>
    <submittedName>
        <fullName evidence="4">Related to Actin-interacting protein 1</fullName>
    </submittedName>
</protein>
<dbReference type="VEuPathDB" id="FungiDB:SCODWIG_03238"/>
<feature type="repeat" description="WD" evidence="3">
    <location>
        <begin position="609"/>
        <end position="647"/>
    </location>
</feature>
<dbReference type="PROSITE" id="PS50082">
    <property type="entry name" value="WD_REPEATS_2"/>
    <property type="match status" value="2"/>
</dbReference>
<dbReference type="SUPFAM" id="SSF50978">
    <property type="entry name" value="WD40 repeat-like"/>
    <property type="match status" value="3"/>
</dbReference>
<dbReference type="InterPro" id="IPR001680">
    <property type="entry name" value="WD40_rpt"/>
</dbReference>
<evidence type="ECO:0000256" key="1">
    <source>
        <dbReference type="ARBA" id="ARBA00022574"/>
    </source>
</evidence>
<keyword evidence="2" id="KW-0677">Repeat</keyword>
<evidence type="ECO:0000313" key="5">
    <source>
        <dbReference type="Proteomes" id="UP000262825"/>
    </source>
</evidence>
<dbReference type="FunFam" id="2.130.10.10:FF:000102">
    <property type="entry name" value="Actin-interacting protein 1"/>
    <property type="match status" value="1"/>
</dbReference>
<accession>A0A376B9Z6</accession>
<dbReference type="PROSITE" id="PS50294">
    <property type="entry name" value="WD_REPEATS_REGION"/>
    <property type="match status" value="1"/>
</dbReference>
<dbReference type="Proteomes" id="UP000262825">
    <property type="component" value="Unassembled WGS sequence"/>
</dbReference>
<keyword evidence="5" id="KW-1185">Reference proteome</keyword>
<dbReference type="InterPro" id="IPR019775">
    <property type="entry name" value="WD40_repeat_CS"/>
</dbReference>
<dbReference type="Pfam" id="PF00400">
    <property type="entry name" value="WD40"/>
    <property type="match status" value="3"/>
</dbReference>
<dbReference type="OrthoDB" id="2306at2759"/>
<organism evidence="4 5">
    <name type="scientific">Saccharomycodes ludwigii</name>
    <dbReference type="NCBI Taxonomy" id="36035"/>
    <lineage>
        <taxon>Eukaryota</taxon>
        <taxon>Fungi</taxon>
        <taxon>Dikarya</taxon>
        <taxon>Ascomycota</taxon>
        <taxon>Saccharomycotina</taxon>
        <taxon>Saccharomycetes</taxon>
        <taxon>Saccharomycodales</taxon>
        <taxon>Saccharomycodaceae</taxon>
        <taxon>Saccharomycodes</taxon>
    </lineage>
</organism>